<keyword evidence="2" id="KW-0732">Signal</keyword>
<protein>
    <submittedName>
        <fullName evidence="3">Uncharacterized protein</fullName>
    </submittedName>
</protein>
<keyword evidence="5" id="KW-1185">Reference proteome</keyword>
<proteinExistence type="predicted"/>
<dbReference type="RefSeq" id="WP_057814040.1">
    <property type="nucleotide sequence ID" value="NZ_CP031598.1"/>
</dbReference>
<dbReference type="Proteomes" id="UP000051401">
    <property type="component" value="Unassembled WGS sequence"/>
</dbReference>
<sequence>MKHWNAITKTGAAATVALLVGLPANAMTCEEFTAMSAENQQGYIMGLDAGRTEAREMARGDAPDSQGEGVSVKEDESTDGGREEARDEANSAPDMYVQVVEDCTASPGMTVTEAFPMADPQGKGG</sequence>
<feature type="chain" id="PRO_5010437581" evidence="2">
    <location>
        <begin position="27"/>
        <end position="125"/>
    </location>
</feature>
<reference evidence="4 6" key="2">
    <citation type="submission" date="2018-08" db="EMBL/GenBank/DDBJ databases">
        <title>Genetic Globetrotter - A new plasmid hitch-hiking vast phylogenetic and geographic distances.</title>
        <authorList>
            <person name="Vollmers J."/>
            <person name="Petersen J."/>
        </authorList>
    </citation>
    <scope>NUCLEOTIDE SEQUENCE [LARGE SCALE GENOMIC DNA]</scope>
    <source>
        <strain evidence="4 6">DSM 26383</strain>
    </source>
</reference>
<dbReference type="Proteomes" id="UP000325785">
    <property type="component" value="Chromosome"/>
</dbReference>
<dbReference type="KEGG" id="rid:RIdsm_01729"/>
<dbReference type="AlphaFoldDB" id="A0A0T5PD91"/>
<organism evidence="3 5">
    <name type="scientific">Roseovarius indicus</name>
    <dbReference type="NCBI Taxonomy" id="540747"/>
    <lineage>
        <taxon>Bacteria</taxon>
        <taxon>Pseudomonadati</taxon>
        <taxon>Pseudomonadota</taxon>
        <taxon>Alphaproteobacteria</taxon>
        <taxon>Rhodobacterales</taxon>
        <taxon>Roseobacteraceae</taxon>
        <taxon>Roseovarius</taxon>
    </lineage>
</organism>
<feature type="region of interest" description="Disordered" evidence="1">
    <location>
        <begin position="54"/>
        <end position="95"/>
    </location>
</feature>
<gene>
    <name evidence="4" type="ORF">RIdsm_01729</name>
    <name evidence="3" type="ORF">XM52_05470</name>
</gene>
<evidence type="ECO:0000313" key="5">
    <source>
        <dbReference type="Proteomes" id="UP000051401"/>
    </source>
</evidence>
<evidence type="ECO:0000256" key="1">
    <source>
        <dbReference type="SAM" id="MobiDB-lite"/>
    </source>
</evidence>
<feature type="signal peptide" evidence="2">
    <location>
        <begin position="1"/>
        <end position="26"/>
    </location>
</feature>
<reference evidence="3 5" key="1">
    <citation type="submission" date="2015-04" db="EMBL/GenBank/DDBJ databases">
        <title>The draft genome sequence of Roseovarius indicus B108T.</title>
        <authorList>
            <person name="Li G."/>
            <person name="Lai Q."/>
            <person name="Shao Z."/>
            <person name="Yan P."/>
        </authorList>
    </citation>
    <scope>NUCLEOTIDE SEQUENCE [LARGE SCALE GENOMIC DNA]</scope>
    <source>
        <strain evidence="3 5">B108</strain>
    </source>
</reference>
<name>A0A0T5PD91_9RHOB</name>
<feature type="compositionally biased region" description="Basic and acidic residues" evidence="1">
    <location>
        <begin position="71"/>
        <end position="89"/>
    </location>
</feature>
<dbReference type="PATRIC" id="fig|540747.5.peg.2671"/>
<evidence type="ECO:0000313" key="4">
    <source>
        <dbReference type="EMBL" id="QEW25937.1"/>
    </source>
</evidence>
<evidence type="ECO:0000313" key="6">
    <source>
        <dbReference type="Proteomes" id="UP000325785"/>
    </source>
</evidence>
<dbReference type="EMBL" id="LAXI01000002">
    <property type="protein sequence ID" value="KRS19109.1"/>
    <property type="molecule type" value="Genomic_DNA"/>
</dbReference>
<evidence type="ECO:0000256" key="2">
    <source>
        <dbReference type="SAM" id="SignalP"/>
    </source>
</evidence>
<accession>A0A0T5PD91</accession>
<dbReference type="EMBL" id="CP031598">
    <property type="protein sequence ID" value="QEW25937.1"/>
    <property type="molecule type" value="Genomic_DNA"/>
</dbReference>
<evidence type="ECO:0000313" key="3">
    <source>
        <dbReference type="EMBL" id="KRS19109.1"/>
    </source>
</evidence>